<evidence type="ECO:0000313" key="5">
    <source>
        <dbReference type="EMBL" id="KAB8199531.1"/>
    </source>
</evidence>
<protein>
    <recommendedName>
        <fullName evidence="3">Carboxylic ester hydrolase</fullName>
        <ecNumber evidence="3">3.1.1.-</ecNumber>
    </recommendedName>
</protein>
<dbReference type="SUPFAM" id="SSF53474">
    <property type="entry name" value="alpha/beta-Hydrolases"/>
    <property type="match status" value="1"/>
</dbReference>
<name>A0A5N6D300_ASPPA</name>
<dbReference type="PROSITE" id="PS00941">
    <property type="entry name" value="CARBOXYLESTERASE_B_2"/>
    <property type="match status" value="1"/>
</dbReference>
<dbReference type="VEuPathDB" id="FungiDB:BDV34DRAFT_206621"/>
<sequence length="555" mass="61506">MLHIHISEVGTGRVANAFGMARYITFAQFFLFLCLAAAKEAVVDLEYARYRGKALSNGLVQWLGIRYAAPPTGPLRFSAPQNPSVVAGIQNAFEHGPTCIPTSEYPIPKDTSEDCLFLDVYSPYRAGNHSKLLPVFVWIQGGGFNQNSNPNYNGTGLIQASGKGIVVVTFNYRVGPYGFLSGREILQDGSVNNGLKDQIKVLEWVQKHIHKFGGNPKHVVVGGASAGGASITLLLSAYGGRDDGLFHAAAAESQSFATMLNLEQSQFAYNNLVIRTGCASDADTLECLRGLDAEVLQRENINTPLPNAQQAPLYLYGPVVDGDLVSDYTYRLFHQGRFIKVPVIFGDDTNEGTIFVPKNVSNVGEADTFIQNQFPTIKLEQFAAINAWYLHENQTRQFPDAGPYWRPASNAYGEMRYICPGIDLSSIYARAGINSWNYHYAVQDPDLEESGLGVDHTVEVNAIWGPNYVTGEPPSSYFTTNAPIVPVMQGYWTSFIKTFDPNPHRYPGSPQWNTWGNEGYHRIFVRTNETRMEEVPVDQRKRCEYLISIGPELQQ</sequence>
<evidence type="ECO:0000259" key="4">
    <source>
        <dbReference type="Pfam" id="PF00135"/>
    </source>
</evidence>
<dbReference type="AlphaFoldDB" id="A0A5N6D300"/>
<dbReference type="FunFam" id="3.40.50.1820:FF:000316">
    <property type="entry name" value="Carboxylic ester hydrolase"/>
    <property type="match status" value="1"/>
</dbReference>
<proteinExistence type="inferred from homology"/>
<dbReference type="Gene3D" id="3.40.50.1820">
    <property type="entry name" value="alpha/beta hydrolase"/>
    <property type="match status" value="1"/>
</dbReference>
<dbReference type="InterPro" id="IPR050309">
    <property type="entry name" value="Type-B_Carboxylest/Lipase"/>
</dbReference>
<keyword evidence="6" id="KW-1185">Reference proteome</keyword>
<reference evidence="5 6" key="1">
    <citation type="submission" date="2019-04" db="EMBL/GenBank/DDBJ databases">
        <title>Fungal friends and foes A comparative genomics study of 23 Aspergillus species from section Flavi.</title>
        <authorList>
            <consortium name="DOE Joint Genome Institute"/>
            <person name="Kjaerbolling I."/>
            <person name="Vesth T.C."/>
            <person name="Frisvad J.C."/>
            <person name="Nybo J.L."/>
            <person name="Theobald S."/>
            <person name="Kildgaard S."/>
            <person name="Petersen T.I."/>
            <person name="Kuo A."/>
            <person name="Sato A."/>
            <person name="Lyhne E.K."/>
            <person name="Kogle M.E."/>
            <person name="Wiebenga A."/>
            <person name="Kun R.S."/>
            <person name="Lubbers R.J."/>
            <person name="Makela M.R."/>
            <person name="Barry K."/>
            <person name="Chovatia M."/>
            <person name="Clum A."/>
            <person name="Daum C."/>
            <person name="Haridas S."/>
            <person name="He G."/>
            <person name="LaButti K."/>
            <person name="Lipzen A."/>
            <person name="Mondo S."/>
            <person name="Pangilinan J."/>
            <person name="Riley R."/>
            <person name="Salamov A."/>
            <person name="Simmons B.A."/>
            <person name="Magnuson J.K."/>
            <person name="Henrissat B."/>
            <person name="Mortensen U.H."/>
            <person name="Larsen T.O."/>
            <person name="De vries R.P."/>
            <person name="Grigoriev I.V."/>
            <person name="Machida M."/>
            <person name="Baker S.E."/>
            <person name="Andersen M.R."/>
        </authorList>
    </citation>
    <scope>NUCLEOTIDE SEQUENCE [LARGE SCALE GENOMIC DNA]</scope>
    <source>
        <strain evidence="5 6">CBS 117618</strain>
    </source>
</reference>
<feature type="domain" description="Carboxylesterase type B" evidence="4">
    <location>
        <begin position="40"/>
        <end position="534"/>
    </location>
</feature>
<dbReference type="OMA" id="YICPGID"/>
<dbReference type="InterPro" id="IPR019826">
    <property type="entry name" value="Carboxylesterase_B_AS"/>
</dbReference>
<evidence type="ECO:0000256" key="2">
    <source>
        <dbReference type="ARBA" id="ARBA00022801"/>
    </source>
</evidence>
<gene>
    <name evidence="5" type="ORF">BDV34DRAFT_206621</name>
</gene>
<dbReference type="InterPro" id="IPR029058">
    <property type="entry name" value="AB_hydrolase_fold"/>
</dbReference>
<evidence type="ECO:0000313" key="6">
    <source>
        <dbReference type="Proteomes" id="UP000326532"/>
    </source>
</evidence>
<keyword evidence="2 3" id="KW-0378">Hydrolase</keyword>
<dbReference type="Pfam" id="PF00135">
    <property type="entry name" value="COesterase"/>
    <property type="match status" value="1"/>
</dbReference>
<dbReference type="Proteomes" id="UP000326532">
    <property type="component" value="Unassembled WGS sequence"/>
</dbReference>
<accession>A0A5N6D300</accession>
<evidence type="ECO:0000256" key="3">
    <source>
        <dbReference type="RuleBase" id="RU361235"/>
    </source>
</evidence>
<dbReference type="EC" id="3.1.1.-" evidence="3"/>
<comment type="similarity">
    <text evidence="1 3">Belongs to the type-B carboxylesterase/lipase family.</text>
</comment>
<evidence type="ECO:0000256" key="1">
    <source>
        <dbReference type="ARBA" id="ARBA00005964"/>
    </source>
</evidence>
<dbReference type="PROSITE" id="PS00122">
    <property type="entry name" value="CARBOXYLESTERASE_B_1"/>
    <property type="match status" value="1"/>
</dbReference>
<dbReference type="GO" id="GO:0016787">
    <property type="term" value="F:hydrolase activity"/>
    <property type="evidence" value="ECO:0007669"/>
    <property type="project" value="UniProtKB-KW"/>
</dbReference>
<dbReference type="InterPro" id="IPR019819">
    <property type="entry name" value="Carboxylesterase_B_CS"/>
</dbReference>
<organism evidence="5 6">
    <name type="scientific">Aspergillus parasiticus</name>
    <dbReference type="NCBI Taxonomy" id="5067"/>
    <lineage>
        <taxon>Eukaryota</taxon>
        <taxon>Fungi</taxon>
        <taxon>Dikarya</taxon>
        <taxon>Ascomycota</taxon>
        <taxon>Pezizomycotina</taxon>
        <taxon>Eurotiomycetes</taxon>
        <taxon>Eurotiomycetidae</taxon>
        <taxon>Eurotiales</taxon>
        <taxon>Aspergillaceae</taxon>
        <taxon>Aspergillus</taxon>
        <taxon>Aspergillus subgen. Circumdati</taxon>
    </lineage>
</organism>
<dbReference type="InterPro" id="IPR002018">
    <property type="entry name" value="CarbesteraseB"/>
</dbReference>
<dbReference type="EMBL" id="ML735072">
    <property type="protein sequence ID" value="KAB8199531.1"/>
    <property type="molecule type" value="Genomic_DNA"/>
</dbReference>
<dbReference type="PANTHER" id="PTHR11559">
    <property type="entry name" value="CARBOXYLESTERASE"/>
    <property type="match status" value="1"/>
</dbReference>